<dbReference type="STRING" id="630626.EBL_c21640"/>
<evidence type="ECO:0000313" key="2">
    <source>
        <dbReference type="EMBL" id="AFJ47255.1"/>
    </source>
</evidence>
<gene>
    <name evidence="2" type="ordered locus">EBL_c21640</name>
</gene>
<keyword evidence="3" id="KW-1185">Reference proteome</keyword>
<name>I2B9Q1_SHIBC</name>
<sequence>MVDLSNITRQRKLMSLFPMSEVWCIGRWIAKKLEAMGIRTVLELADTDLYVIRKNFNVVLERTVRDIIAADTHCLDAIWHDGHRYQKSGVMLGDFYSQGVAQLNLFDDLAPRCNSDKLMSVIDKLNTREGKGTIYFSGQGIAQSWQMKREMLSPRCTNRLSDFLVVK</sequence>
<accession>I2B9Q1</accession>
<dbReference type="KEGG" id="ebt:EBL_c21640"/>
<dbReference type="SUPFAM" id="SSF56672">
    <property type="entry name" value="DNA/RNA polymerases"/>
    <property type="match status" value="1"/>
</dbReference>
<dbReference type="PATRIC" id="fig|630626.3.peg.2100"/>
<dbReference type="Proteomes" id="UP000001955">
    <property type="component" value="Chromosome"/>
</dbReference>
<dbReference type="AlphaFoldDB" id="I2B9Q1"/>
<proteinExistence type="predicted"/>
<dbReference type="InterPro" id="IPR043502">
    <property type="entry name" value="DNA/RNA_pol_sf"/>
</dbReference>
<reference evidence="2 3" key="1">
    <citation type="journal article" date="2012" name="J. Bacteriol.">
        <title>Complete genome sequence of the B12-producing Shimwellia blattae strain DSM 4481, isolated from a cockroach.</title>
        <authorList>
            <person name="Brzuszkiewicz E."/>
            <person name="Waschkowitz T."/>
            <person name="Wiezer A."/>
            <person name="Daniel R."/>
        </authorList>
    </citation>
    <scope>NUCLEOTIDE SEQUENCE [LARGE SCALE GENOMIC DNA]</scope>
    <source>
        <strain evidence="3">ATCC 29907 / DSM 4481 / JCM 1650 / NBRC 105725 / CDC 9005-74</strain>
    </source>
</reference>
<feature type="domain" description="DUF4113" evidence="1">
    <location>
        <begin position="117"/>
        <end position="166"/>
    </location>
</feature>
<dbReference type="Pfam" id="PF13438">
    <property type="entry name" value="DUF4113"/>
    <property type="match status" value="1"/>
</dbReference>
<organism evidence="2 3">
    <name type="scientific">Shimwellia blattae (strain ATCC 29907 / DSM 4481 / JCM 1650 / NBRC 105725 / CDC 9005-74)</name>
    <name type="common">Escherichia blattae</name>
    <dbReference type="NCBI Taxonomy" id="630626"/>
    <lineage>
        <taxon>Bacteria</taxon>
        <taxon>Pseudomonadati</taxon>
        <taxon>Pseudomonadota</taxon>
        <taxon>Gammaproteobacteria</taxon>
        <taxon>Enterobacterales</taxon>
        <taxon>Enterobacteriaceae</taxon>
        <taxon>Shimwellia</taxon>
    </lineage>
</organism>
<evidence type="ECO:0000313" key="3">
    <source>
        <dbReference type="Proteomes" id="UP000001955"/>
    </source>
</evidence>
<dbReference type="InterPro" id="IPR025188">
    <property type="entry name" value="DUF4113"/>
</dbReference>
<dbReference type="HOGENOM" id="CLU_1593424_0_0_6"/>
<dbReference type="Gene3D" id="1.10.150.20">
    <property type="entry name" value="5' to 3' exonuclease, C-terminal subdomain"/>
    <property type="match status" value="1"/>
</dbReference>
<evidence type="ECO:0000259" key="1">
    <source>
        <dbReference type="Pfam" id="PF13438"/>
    </source>
</evidence>
<dbReference type="EMBL" id="CP001560">
    <property type="protein sequence ID" value="AFJ47255.1"/>
    <property type="molecule type" value="Genomic_DNA"/>
</dbReference>
<dbReference type="eggNOG" id="COG0389">
    <property type="taxonomic scope" value="Bacteria"/>
</dbReference>
<protein>
    <submittedName>
        <fullName evidence="2">Putative UmuC-like DNA-repair protein</fullName>
    </submittedName>
</protein>